<keyword evidence="3" id="KW-1185">Reference proteome</keyword>
<dbReference type="EMBL" id="PVZG01000004">
    <property type="protein sequence ID" value="PRY30455.1"/>
    <property type="molecule type" value="Genomic_DNA"/>
</dbReference>
<evidence type="ECO:0000313" key="3">
    <source>
        <dbReference type="Proteomes" id="UP000239209"/>
    </source>
</evidence>
<dbReference type="OrthoDB" id="39703at2"/>
<dbReference type="RefSeq" id="WP_106126107.1">
    <property type="nucleotide sequence ID" value="NZ_PVZG01000004.1"/>
</dbReference>
<dbReference type="AlphaFoldDB" id="A0A2T0SAK1"/>
<keyword evidence="1" id="KW-0732">Signal</keyword>
<feature type="chain" id="PRO_5015481069" evidence="1">
    <location>
        <begin position="23"/>
        <end position="432"/>
    </location>
</feature>
<accession>A0A2T0SAK1</accession>
<reference evidence="2 3" key="1">
    <citation type="submission" date="2018-03" db="EMBL/GenBank/DDBJ databases">
        <title>Genomic Encyclopedia of Archaeal and Bacterial Type Strains, Phase II (KMG-II): from individual species to whole genera.</title>
        <authorList>
            <person name="Goeker M."/>
        </authorList>
    </citation>
    <scope>NUCLEOTIDE SEQUENCE [LARGE SCALE GENOMIC DNA]</scope>
    <source>
        <strain evidence="2 3">DSM 45348</strain>
    </source>
</reference>
<dbReference type="Proteomes" id="UP000239209">
    <property type="component" value="Unassembled WGS sequence"/>
</dbReference>
<dbReference type="Pfam" id="PF07676">
    <property type="entry name" value="PD40"/>
    <property type="match status" value="3"/>
</dbReference>
<evidence type="ECO:0000256" key="1">
    <source>
        <dbReference type="SAM" id="SignalP"/>
    </source>
</evidence>
<dbReference type="InterPro" id="IPR011042">
    <property type="entry name" value="6-blade_b-propeller_TolB-like"/>
</dbReference>
<dbReference type="InterPro" id="IPR011659">
    <property type="entry name" value="WD40"/>
</dbReference>
<dbReference type="SUPFAM" id="SSF82171">
    <property type="entry name" value="DPP6 N-terminal domain-like"/>
    <property type="match status" value="1"/>
</dbReference>
<evidence type="ECO:0000313" key="2">
    <source>
        <dbReference type="EMBL" id="PRY30455.1"/>
    </source>
</evidence>
<feature type="signal peptide" evidence="1">
    <location>
        <begin position="1"/>
        <end position="22"/>
    </location>
</feature>
<name>A0A2T0SAK1_9ACTN</name>
<protein>
    <submittedName>
        <fullName evidence="2">WD40 repeat protein</fullName>
    </submittedName>
</protein>
<sequence>MNARIAAAAAFVMLLVPSPAVSAVGGYTSRVNLTGTGAQAIEYRSEVAAVTPGARYIVFTSAAPNLAAGDTNETWDAFLRDRRTASTTLISVSSTGTPADSSSYGNAVSADGRYVMVTSLASNLVPGGTGDNVFQVYVRDLWRRTTSRVSESGTGVPANGSTYGNAMSPDGRYLVLASDATNLVPGDRNDATDVFLRDRSRNTIDRVNVSTGSAEANADTYEVAVSADGRYVAFTSDATNLVPGDTNGTTDVFLRDRARHTTSRVSLSGDDRQADAGSRHVSLSADGRYVAFTSDAANLVPGDTNGNSDVFLRDRARNSTERVSVSAVPAQAIGDSYDTSISSDGRYVAFTSDAANLVPADTNGNSDVFVRDCRTHAITRASLSSAGAEGNDSSAGPALAPGGDFLAFDSSAANLVPGDTNAVGDVFLRRLP</sequence>
<proteinExistence type="predicted"/>
<organism evidence="2 3">
    <name type="scientific">Pseudosporangium ferrugineum</name>
    <dbReference type="NCBI Taxonomy" id="439699"/>
    <lineage>
        <taxon>Bacteria</taxon>
        <taxon>Bacillati</taxon>
        <taxon>Actinomycetota</taxon>
        <taxon>Actinomycetes</taxon>
        <taxon>Micromonosporales</taxon>
        <taxon>Micromonosporaceae</taxon>
        <taxon>Pseudosporangium</taxon>
    </lineage>
</organism>
<gene>
    <name evidence="2" type="ORF">CLV70_1047</name>
</gene>
<dbReference type="Gene3D" id="2.120.10.30">
    <property type="entry name" value="TolB, C-terminal domain"/>
    <property type="match status" value="2"/>
</dbReference>
<comment type="caution">
    <text evidence="2">The sequence shown here is derived from an EMBL/GenBank/DDBJ whole genome shotgun (WGS) entry which is preliminary data.</text>
</comment>